<dbReference type="AlphaFoldDB" id="A0A6C0ING0"/>
<protein>
    <recommendedName>
        <fullName evidence="2">DNA-directed RNA polymerase M/15kDa subunit domain-containing protein</fullName>
    </recommendedName>
</protein>
<sequence length="122" mass="14597">MKFCEKCDNMYYIRITESDESKLNYYCKHCGHEDTDIDQDGICLMNTSFTKGEQNFHHIINKYTKLDPTLPRIYNIPCPNKQCKTNHKDHKTPAEIIYMRYNDAKMNYSYICIECDTKWTNN</sequence>
<name>A0A6C0ING0_9ZZZZ</name>
<proteinExistence type="predicted"/>
<evidence type="ECO:0000313" key="1">
    <source>
        <dbReference type="EMBL" id="QHT93053.1"/>
    </source>
</evidence>
<organism evidence="1">
    <name type="scientific">viral metagenome</name>
    <dbReference type="NCBI Taxonomy" id="1070528"/>
    <lineage>
        <taxon>unclassified sequences</taxon>
        <taxon>metagenomes</taxon>
        <taxon>organismal metagenomes</taxon>
    </lineage>
</organism>
<accession>A0A6C0ING0</accession>
<reference evidence="1" key="1">
    <citation type="journal article" date="2020" name="Nature">
        <title>Giant virus diversity and host interactions through global metagenomics.</title>
        <authorList>
            <person name="Schulz F."/>
            <person name="Roux S."/>
            <person name="Paez-Espino D."/>
            <person name="Jungbluth S."/>
            <person name="Walsh D.A."/>
            <person name="Denef V.J."/>
            <person name="McMahon K.D."/>
            <person name="Konstantinidis K.T."/>
            <person name="Eloe-Fadrosh E.A."/>
            <person name="Kyrpides N.C."/>
            <person name="Woyke T."/>
        </authorList>
    </citation>
    <scope>NUCLEOTIDE SEQUENCE</scope>
    <source>
        <strain evidence="1">GVMAG-M-3300023210-19</strain>
    </source>
</reference>
<dbReference type="SUPFAM" id="SSF57783">
    <property type="entry name" value="Zinc beta-ribbon"/>
    <property type="match status" value="2"/>
</dbReference>
<dbReference type="EMBL" id="MN740199">
    <property type="protein sequence ID" value="QHT93053.1"/>
    <property type="molecule type" value="Genomic_DNA"/>
</dbReference>
<dbReference type="Gene3D" id="2.20.25.10">
    <property type="match status" value="2"/>
</dbReference>
<evidence type="ECO:0008006" key="2">
    <source>
        <dbReference type="Google" id="ProtNLM"/>
    </source>
</evidence>